<keyword evidence="5" id="KW-1185">Reference proteome</keyword>
<feature type="domain" description="Solute-binding protein family 3/N-terminal" evidence="3">
    <location>
        <begin position="33"/>
        <end position="262"/>
    </location>
</feature>
<evidence type="ECO:0000259" key="3">
    <source>
        <dbReference type="SMART" id="SM00062"/>
    </source>
</evidence>
<evidence type="ECO:0000313" key="5">
    <source>
        <dbReference type="Proteomes" id="UP000566711"/>
    </source>
</evidence>
<dbReference type="InterPro" id="IPR001638">
    <property type="entry name" value="Solute-binding_3/MltF_N"/>
</dbReference>
<dbReference type="SUPFAM" id="SSF53850">
    <property type="entry name" value="Periplasmic binding protein-like II"/>
    <property type="match status" value="1"/>
</dbReference>
<dbReference type="Pfam" id="PF00497">
    <property type="entry name" value="SBP_bac_3"/>
    <property type="match status" value="1"/>
</dbReference>
<dbReference type="SMART" id="SM00062">
    <property type="entry name" value="PBPb"/>
    <property type="match status" value="1"/>
</dbReference>
<dbReference type="Proteomes" id="UP000566711">
    <property type="component" value="Unassembled WGS sequence"/>
</dbReference>
<dbReference type="AlphaFoldDB" id="A0A7W2EMF6"/>
<organism evidence="4 5">
    <name type="scientific">Rugamonas fusca</name>
    <dbReference type="NCBI Taxonomy" id="2758568"/>
    <lineage>
        <taxon>Bacteria</taxon>
        <taxon>Pseudomonadati</taxon>
        <taxon>Pseudomonadota</taxon>
        <taxon>Betaproteobacteria</taxon>
        <taxon>Burkholderiales</taxon>
        <taxon>Oxalobacteraceae</taxon>
        <taxon>Telluria group</taxon>
        <taxon>Rugamonas</taxon>
    </lineage>
</organism>
<comment type="caution">
    <text evidence="4">The sequence shown here is derived from an EMBL/GenBank/DDBJ whole genome shotgun (WGS) entry which is preliminary data.</text>
</comment>
<reference evidence="4 5" key="1">
    <citation type="submission" date="2020-07" db="EMBL/GenBank/DDBJ databases">
        <title>Novel species isolated from subtropical streams in China.</title>
        <authorList>
            <person name="Lu H."/>
        </authorList>
    </citation>
    <scope>NUCLEOTIDE SEQUENCE [LARGE SCALE GENOMIC DNA]</scope>
    <source>
        <strain evidence="4 5">FT3S</strain>
    </source>
</reference>
<dbReference type="Gene3D" id="3.40.190.10">
    <property type="entry name" value="Periplasmic binding protein-like II"/>
    <property type="match status" value="2"/>
</dbReference>
<evidence type="ECO:0000256" key="2">
    <source>
        <dbReference type="SAM" id="SignalP"/>
    </source>
</evidence>
<keyword evidence="1 2" id="KW-0732">Signal</keyword>
<feature type="signal peptide" evidence="2">
    <location>
        <begin position="1"/>
        <end position="25"/>
    </location>
</feature>
<dbReference type="EMBL" id="JACEZS010000034">
    <property type="protein sequence ID" value="MBA5608562.1"/>
    <property type="molecule type" value="Genomic_DNA"/>
</dbReference>
<evidence type="ECO:0000313" key="4">
    <source>
        <dbReference type="EMBL" id="MBA5608562.1"/>
    </source>
</evidence>
<name>A0A7W2EMF6_9BURK</name>
<sequence length="281" mass="30832">MSVHPPLSALVLALAMAAPVAPAAAADYVCPAVTRVGLSDLGYASYREHGRYRGTAVDLVEELGRRTGCRFQFEWYPRGRLFAEFSANRVDIVMSSLADTARNQAGRWMPYSYTRFELVLNRRAGGGYASLADFVDQGTGRLNVTRGVYYAPAVQRQLDRLQQAGRLEYVNDYDTAFRKIQAGRADGTLAPLVIHLWHSRRLGVSDDLAHYEVPEAPRSIAGAYASRANVAPELQQAFTAAFRAMVADGTVQAIYGRYVGADLARQIFAGGTREILDSYAP</sequence>
<dbReference type="PANTHER" id="PTHR35936:SF19">
    <property type="entry name" value="AMINO-ACID-BINDING PROTEIN YXEM-RELATED"/>
    <property type="match status" value="1"/>
</dbReference>
<dbReference type="RefSeq" id="WP_182220718.1">
    <property type="nucleotide sequence ID" value="NZ_JACEZS010000034.1"/>
</dbReference>
<dbReference type="PANTHER" id="PTHR35936">
    <property type="entry name" value="MEMBRANE-BOUND LYTIC MUREIN TRANSGLYCOSYLASE F"/>
    <property type="match status" value="1"/>
</dbReference>
<feature type="chain" id="PRO_5030623012" evidence="2">
    <location>
        <begin position="26"/>
        <end position="281"/>
    </location>
</feature>
<protein>
    <submittedName>
        <fullName evidence="4">Transporter substrate-binding domain-containing protein</fullName>
    </submittedName>
</protein>
<accession>A0A7W2EMF6</accession>
<gene>
    <name evidence="4" type="ORF">H3H36_24760</name>
</gene>
<proteinExistence type="predicted"/>
<evidence type="ECO:0000256" key="1">
    <source>
        <dbReference type="ARBA" id="ARBA00022729"/>
    </source>
</evidence>